<keyword evidence="2" id="KW-1185">Reference proteome</keyword>
<sequence length="733" mass="84259">MNLLDNLNTKQREAVINTEGPLLVLAGAGSGKTKVLTTRIAYILEQGLCNKYEILAITFTNKAASEMKNRVENLLGYDVSDMWIGTFHSICTRILRREITHIGYTSNFTIYDRADQISLVKEILREKNLDVKEFPINAFLSVLSNTKNIGEGREYLDNIYKDNPQLKVFGEIFEEYGKKTKLYNSLDFDDLILKTLELFETCPDIAKKYSGRFKYVFVDEYQDTNKSQYNLIRFLTKNNNNICVVGDGDQSIYGWRGADITNILNFEKDFTDAKIILLEQNYRSTKKILKVANSVIKNNEERKDKDLWTENDEGEDVIYKRVGSDLEEAIVVTNWIEHLKYNHYKFEDMAILYRTNSQSRIFEETLLREGINYHVVGGLKFYDRKEIKDLIAYLKIIINQDDNISLKRIINYPKRGIGDATIGKLETEASNLGISIYELIKRDILHMVAQGTAAKLRSFLFMMENLKEQINNYSVSEFVELVLEKSEYLSMLKASKLREDKTRIENLGSFITAIMDYEKNAEAPSLEDYLASVSLLSDVDKTDEEGKGVSLMTVHAAKGLEYKIVFLTGMEEGLFPSERSIYERDGLEEERRLCYVAVTRAEEKLFITSSSSRRVFGKTIIKEESRFIDEMKDNIFEEKPKVIVDTNFRESYSSSVESMADDLREPFYKKPKQTKKTLEGIDLKMGQKVKHKSFGIGTIVSITEKSDGDELVISFDGKGIKRLNKNLAPLEIL</sequence>
<accession>A0AC61MYN4</accession>
<dbReference type="Proteomes" id="UP000595814">
    <property type="component" value="Chromosome"/>
</dbReference>
<dbReference type="EMBL" id="CP066744">
    <property type="protein sequence ID" value="QQK07448.1"/>
    <property type="molecule type" value="Genomic_DNA"/>
</dbReference>
<organism evidence="1 2">
    <name type="scientific">Miniphocaeibacter halophilus</name>
    <dbReference type="NCBI Taxonomy" id="2931922"/>
    <lineage>
        <taxon>Bacteria</taxon>
        <taxon>Bacillati</taxon>
        <taxon>Bacillota</taxon>
        <taxon>Tissierellia</taxon>
        <taxon>Tissierellales</taxon>
        <taxon>Peptoniphilaceae</taxon>
        <taxon>Miniphocaeibacter</taxon>
    </lineage>
</organism>
<evidence type="ECO:0000313" key="1">
    <source>
        <dbReference type="EMBL" id="QQK07448.1"/>
    </source>
</evidence>
<gene>
    <name evidence="1" type="ORF">JFY71_09025</name>
</gene>
<proteinExistence type="predicted"/>
<evidence type="ECO:0000313" key="2">
    <source>
        <dbReference type="Proteomes" id="UP000595814"/>
    </source>
</evidence>
<name>A0AC61MYN4_9FIRM</name>
<protein>
    <submittedName>
        <fullName evidence="1">UvrD-helicase domain-containing protein</fullName>
    </submittedName>
</protein>
<reference evidence="1 2" key="1">
    <citation type="journal article" date="2022" name="Int. J. Syst. Evol. Microbiol.">
        <title>Miniphocaeibacter halophilus sp. nov., an ammonium-tolerant acetate-producing bacterium isolated from a biogas system.</title>
        <authorList>
            <person name="Schnurer A."/>
            <person name="Singh A."/>
            <person name="Bi S."/>
            <person name="Qiao W."/>
            <person name="Westerholm M."/>
        </authorList>
    </citation>
    <scope>NUCLEOTIDE SEQUENCE [LARGE SCALE GENOMIC DNA]</scope>
    <source>
        <strain evidence="1 2">AMB_01</strain>
    </source>
</reference>